<gene>
    <name evidence="3" type="ORF">TAV2_LOCUS15121</name>
</gene>
<comment type="caution">
    <text evidence="3">The sequence shown here is derived from an EMBL/GenBank/DDBJ whole genome shotgun (WGS) entry which is preliminary data.</text>
</comment>
<evidence type="ECO:0000313" key="3">
    <source>
        <dbReference type="EMBL" id="CAH2062659.1"/>
    </source>
</evidence>
<protein>
    <recommendedName>
        <fullName evidence="2">14-3-3 domain-containing protein</fullName>
    </recommendedName>
</protein>
<sequence>MQGKIFLPTSSPCDHLPFKTSPLNPSSPSKYSVLLVITSTVAAVKSKQLYYLTFLCFPCNKYRTFVKAVEEATAELDTLGEESYIDSTLIMQLLRDNLTLGTSDMQLVNIISLIGILSSK</sequence>
<comment type="similarity">
    <text evidence="1">Belongs to the 14-3-3 family.</text>
</comment>
<accession>A0AAU9SCQ9</accession>
<name>A0AAU9SCQ9_THLAR</name>
<feature type="domain" description="14-3-3" evidence="2">
    <location>
        <begin position="66"/>
        <end position="100"/>
    </location>
</feature>
<dbReference type="AlphaFoldDB" id="A0AAU9SCQ9"/>
<dbReference type="InterPro" id="IPR000308">
    <property type="entry name" value="14-3-3"/>
</dbReference>
<dbReference type="Proteomes" id="UP000836841">
    <property type="component" value="Unassembled WGS sequence"/>
</dbReference>
<keyword evidence="4" id="KW-1185">Reference proteome</keyword>
<evidence type="ECO:0000256" key="1">
    <source>
        <dbReference type="ARBA" id="ARBA00006141"/>
    </source>
</evidence>
<dbReference type="InterPro" id="IPR036815">
    <property type="entry name" value="14-3-3_dom_sf"/>
</dbReference>
<dbReference type="EMBL" id="CAJVSB020000824">
    <property type="protein sequence ID" value="CAH2062659.1"/>
    <property type="molecule type" value="Genomic_DNA"/>
</dbReference>
<evidence type="ECO:0000313" key="4">
    <source>
        <dbReference type="Proteomes" id="UP000836841"/>
    </source>
</evidence>
<evidence type="ECO:0000259" key="2">
    <source>
        <dbReference type="Pfam" id="PF00244"/>
    </source>
</evidence>
<dbReference type="PANTHER" id="PTHR18860">
    <property type="entry name" value="14-3-3 PROTEIN"/>
    <property type="match status" value="1"/>
</dbReference>
<dbReference type="InterPro" id="IPR023410">
    <property type="entry name" value="14-3-3_domain"/>
</dbReference>
<reference evidence="3 4" key="1">
    <citation type="submission" date="2022-03" db="EMBL/GenBank/DDBJ databases">
        <authorList>
            <person name="Nunn A."/>
            <person name="Chopra R."/>
            <person name="Nunn A."/>
            <person name="Contreras Garrido A."/>
        </authorList>
    </citation>
    <scope>NUCLEOTIDE SEQUENCE [LARGE SCALE GENOMIC DNA]</scope>
</reference>
<dbReference type="SUPFAM" id="SSF48445">
    <property type="entry name" value="14-3-3 protein"/>
    <property type="match status" value="1"/>
</dbReference>
<dbReference type="Gene3D" id="1.20.190.20">
    <property type="entry name" value="14-3-3 domain"/>
    <property type="match status" value="1"/>
</dbReference>
<dbReference type="Pfam" id="PF00244">
    <property type="entry name" value="14-3-3"/>
    <property type="match status" value="1"/>
</dbReference>
<dbReference type="PRINTS" id="PR00305">
    <property type="entry name" value="1433ZETA"/>
</dbReference>
<proteinExistence type="inferred from homology"/>
<organism evidence="3 4">
    <name type="scientific">Thlaspi arvense</name>
    <name type="common">Field penny-cress</name>
    <dbReference type="NCBI Taxonomy" id="13288"/>
    <lineage>
        <taxon>Eukaryota</taxon>
        <taxon>Viridiplantae</taxon>
        <taxon>Streptophyta</taxon>
        <taxon>Embryophyta</taxon>
        <taxon>Tracheophyta</taxon>
        <taxon>Spermatophyta</taxon>
        <taxon>Magnoliopsida</taxon>
        <taxon>eudicotyledons</taxon>
        <taxon>Gunneridae</taxon>
        <taxon>Pentapetalae</taxon>
        <taxon>rosids</taxon>
        <taxon>malvids</taxon>
        <taxon>Brassicales</taxon>
        <taxon>Brassicaceae</taxon>
        <taxon>Thlaspideae</taxon>
        <taxon>Thlaspi</taxon>
    </lineage>
</organism>